<dbReference type="Proteomes" id="UP000076502">
    <property type="component" value="Unassembled WGS sequence"/>
</dbReference>
<evidence type="ECO:0000256" key="1">
    <source>
        <dbReference type="SAM" id="MobiDB-lite"/>
    </source>
</evidence>
<feature type="region of interest" description="Disordered" evidence="1">
    <location>
        <begin position="1"/>
        <end position="34"/>
    </location>
</feature>
<proteinExistence type="predicted"/>
<feature type="compositionally biased region" description="Basic and acidic residues" evidence="1">
    <location>
        <begin position="19"/>
        <end position="32"/>
    </location>
</feature>
<evidence type="ECO:0000313" key="2">
    <source>
        <dbReference type="EMBL" id="KZC07721.1"/>
    </source>
</evidence>
<dbReference type="EMBL" id="KQ434829">
    <property type="protein sequence ID" value="KZC07721.1"/>
    <property type="molecule type" value="Genomic_DNA"/>
</dbReference>
<dbReference type="AlphaFoldDB" id="A0A154P7A2"/>
<protein>
    <submittedName>
        <fullName evidence="2">Uncharacterized protein</fullName>
    </submittedName>
</protein>
<name>A0A154P7A2_DUFNO</name>
<keyword evidence="3" id="KW-1185">Reference proteome</keyword>
<sequence>MGRPPSSQKEIENSSDVNRVGEEGKGNEKRIGTESIEGVAEGSFGLEVCTTVLSIVESLQTEFGGKLVNSGGSNEASSWANGSMNLRTPGIENCCAGLRTRDELKGDGNLANEENRVRLPLTGVI</sequence>
<gene>
    <name evidence="2" type="ORF">WN55_08041</name>
</gene>
<evidence type="ECO:0000313" key="3">
    <source>
        <dbReference type="Proteomes" id="UP000076502"/>
    </source>
</evidence>
<reference evidence="2 3" key="1">
    <citation type="submission" date="2015-07" db="EMBL/GenBank/DDBJ databases">
        <title>The genome of Dufourea novaeangliae.</title>
        <authorList>
            <person name="Pan H."/>
            <person name="Kapheim K."/>
        </authorList>
    </citation>
    <scope>NUCLEOTIDE SEQUENCE [LARGE SCALE GENOMIC DNA]</scope>
    <source>
        <strain evidence="2">0120121106</strain>
        <tissue evidence="2">Whole body</tissue>
    </source>
</reference>
<accession>A0A154P7A2</accession>
<organism evidence="2 3">
    <name type="scientific">Dufourea novaeangliae</name>
    <name type="common">Sweat bee</name>
    <dbReference type="NCBI Taxonomy" id="178035"/>
    <lineage>
        <taxon>Eukaryota</taxon>
        <taxon>Metazoa</taxon>
        <taxon>Ecdysozoa</taxon>
        <taxon>Arthropoda</taxon>
        <taxon>Hexapoda</taxon>
        <taxon>Insecta</taxon>
        <taxon>Pterygota</taxon>
        <taxon>Neoptera</taxon>
        <taxon>Endopterygota</taxon>
        <taxon>Hymenoptera</taxon>
        <taxon>Apocrita</taxon>
        <taxon>Aculeata</taxon>
        <taxon>Apoidea</taxon>
        <taxon>Anthophila</taxon>
        <taxon>Halictidae</taxon>
        <taxon>Rophitinae</taxon>
        <taxon>Dufourea</taxon>
    </lineage>
</organism>